<dbReference type="InterPro" id="IPR003018">
    <property type="entry name" value="GAF"/>
</dbReference>
<dbReference type="AlphaFoldDB" id="A0A839TMY2"/>
<protein>
    <submittedName>
        <fullName evidence="2">Nitrogen regulatory protein A</fullName>
    </submittedName>
</protein>
<dbReference type="SUPFAM" id="SSF55781">
    <property type="entry name" value="GAF domain-like"/>
    <property type="match status" value="1"/>
</dbReference>
<dbReference type="InterPro" id="IPR029016">
    <property type="entry name" value="GAF-like_dom_sf"/>
</dbReference>
<comment type="caution">
    <text evidence="2">The sequence shown here is derived from an EMBL/GenBank/DDBJ whole genome shotgun (WGS) entry which is preliminary data.</text>
</comment>
<dbReference type="Pfam" id="PF13185">
    <property type="entry name" value="GAF_2"/>
    <property type="match status" value="1"/>
</dbReference>
<dbReference type="Proteomes" id="UP000517523">
    <property type="component" value="Unassembled WGS sequence"/>
</dbReference>
<evidence type="ECO:0000313" key="3">
    <source>
        <dbReference type="Proteomes" id="UP000517523"/>
    </source>
</evidence>
<name>A0A839TMY2_9BACL</name>
<dbReference type="Gene3D" id="3.30.450.40">
    <property type="match status" value="1"/>
</dbReference>
<sequence length="174" mass="19906">MNRRRKKANSLLFYIKGAMAMKNQPNYYYQAEIETLRDRFQFDFVSLALVQPAEDRFVLTWQYAAGNMNDRYKRIVLHSGKGIAGIVFKTGKPMLIQNVNTDIESRDLFNYPIIVAEQLKSLGAIPLWEAARVHGVLLVGYREENRLTQAAFDRFKEGLGKEFGAFHAGEVGQP</sequence>
<reference evidence="2 3" key="1">
    <citation type="submission" date="2020-08" db="EMBL/GenBank/DDBJ databases">
        <title>Genomic Encyclopedia of Type Strains, Phase III (KMG-III): the genomes of soil and plant-associated and newly described type strains.</title>
        <authorList>
            <person name="Whitman W."/>
        </authorList>
    </citation>
    <scope>NUCLEOTIDE SEQUENCE [LARGE SCALE GENOMIC DNA]</scope>
    <source>
        <strain evidence="2 3">CECT 5831</strain>
    </source>
</reference>
<evidence type="ECO:0000259" key="1">
    <source>
        <dbReference type="Pfam" id="PF13185"/>
    </source>
</evidence>
<dbReference type="EMBL" id="JACHXJ010000002">
    <property type="protein sequence ID" value="MBB3128166.1"/>
    <property type="molecule type" value="Genomic_DNA"/>
</dbReference>
<gene>
    <name evidence="2" type="ORF">FHS19_002820</name>
</gene>
<evidence type="ECO:0000313" key="2">
    <source>
        <dbReference type="EMBL" id="MBB3128166.1"/>
    </source>
</evidence>
<organism evidence="2 3">
    <name type="scientific">Paenibacillus rhizosphaerae</name>
    <dbReference type="NCBI Taxonomy" id="297318"/>
    <lineage>
        <taxon>Bacteria</taxon>
        <taxon>Bacillati</taxon>
        <taxon>Bacillota</taxon>
        <taxon>Bacilli</taxon>
        <taxon>Bacillales</taxon>
        <taxon>Paenibacillaceae</taxon>
        <taxon>Paenibacillus</taxon>
    </lineage>
</organism>
<accession>A0A839TMY2</accession>
<proteinExistence type="predicted"/>
<feature type="domain" description="GAF" evidence="1">
    <location>
        <begin position="34"/>
        <end position="151"/>
    </location>
</feature>